<evidence type="ECO:0000313" key="2">
    <source>
        <dbReference type="EMBL" id="KAF6034511.1"/>
    </source>
</evidence>
<protein>
    <recommendedName>
        <fullName evidence="4">Secreted protein</fullName>
    </recommendedName>
</protein>
<accession>A0A7J7K9I1</accession>
<organism evidence="2 3">
    <name type="scientific">Bugula neritina</name>
    <name type="common">Brown bryozoan</name>
    <name type="synonym">Sertularia neritina</name>
    <dbReference type="NCBI Taxonomy" id="10212"/>
    <lineage>
        <taxon>Eukaryota</taxon>
        <taxon>Metazoa</taxon>
        <taxon>Spiralia</taxon>
        <taxon>Lophotrochozoa</taxon>
        <taxon>Bryozoa</taxon>
        <taxon>Gymnolaemata</taxon>
        <taxon>Cheilostomatida</taxon>
        <taxon>Flustrina</taxon>
        <taxon>Buguloidea</taxon>
        <taxon>Bugulidae</taxon>
        <taxon>Bugula</taxon>
    </lineage>
</organism>
<dbReference type="EMBL" id="VXIV02001055">
    <property type="protein sequence ID" value="KAF6034511.1"/>
    <property type="molecule type" value="Genomic_DNA"/>
</dbReference>
<evidence type="ECO:0000313" key="3">
    <source>
        <dbReference type="Proteomes" id="UP000593567"/>
    </source>
</evidence>
<feature type="signal peptide" evidence="1">
    <location>
        <begin position="1"/>
        <end position="20"/>
    </location>
</feature>
<gene>
    <name evidence="2" type="ORF">EB796_007178</name>
</gene>
<reference evidence="2" key="1">
    <citation type="submission" date="2020-06" db="EMBL/GenBank/DDBJ databases">
        <title>Draft genome of Bugula neritina, a colonial animal packing powerful symbionts and potential medicines.</title>
        <authorList>
            <person name="Rayko M."/>
        </authorList>
    </citation>
    <scope>NUCLEOTIDE SEQUENCE [LARGE SCALE GENOMIC DNA]</scope>
    <source>
        <strain evidence="2">Kwan_BN1</strain>
    </source>
</reference>
<dbReference type="AlphaFoldDB" id="A0A7J7K9I1"/>
<evidence type="ECO:0008006" key="4">
    <source>
        <dbReference type="Google" id="ProtNLM"/>
    </source>
</evidence>
<dbReference type="Proteomes" id="UP000593567">
    <property type="component" value="Unassembled WGS sequence"/>
</dbReference>
<sequence>MNFNLLTIFVCTGFVASVYAQASQYVECYTCSGVDTDANNPCPEIGFDPVKLNATIVQCASPGAACVKSKESSQGQVTS</sequence>
<name>A0A7J7K9I1_BUGNE</name>
<evidence type="ECO:0000256" key="1">
    <source>
        <dbReference type="SAM" id="SignalP"/>
    </source>
</evidence>
<feature type="chain" id="PRO_5029765249" description="Secreted protein" evidence="1">
    <location>
        <begin position="21"/>
        <end position="79"/>
    </location>
</feature>
<keyword evidence="1" id="KW-0732">Signal</keyword>
<keyword evidence="3" id="KW-1185">Reference proteome</keyword>
<comment type="caution">
    <text evidence="2">The sequence shown here is derived from an EMBL/GenBank/DDBJ whole genome shotgun (WGS) entry which is preliminary data.</text>
</comment>
<proteinExistence type="predicted"/>